<dbReference type="Gramene" id="TuG1812G0200005392.01.T04">
    <property type="protein sequence ID" value="TuG1812G0200005392.01.T04"/>
    <property type="gene ID" value="TuG1812G0200005392.01"/>
</dbReference>
<accession>A0A8R7PKC2</accession>
<reference evidence="2" key="1">
    <citation type="journal article" date="2013" name="Nature">
        <title>Draft genome of the wheat A-genome progenitor Triticum urartu.</title>
        <authorList>
            <person name="Ling H.Q."/>
            <person name="Zhao S."/>
            <person name="Liu D."/>
            <person name="Wang J."/>
            <person name="Sun H."/>
            <person name="Zhang C."/>
            <person name="Fan H."/>
            <person name="Li D."/>
            <person name="Dong L."/>
            <person name="Tao Y."/>
            <person name="Gao C."/>
            <person name="Wu H."/>
            <person name="Li Y."/>
            <person name="Cui Y."/>
            <person name="Guo X."/>
            <person name="Zheng S."/>
            <person name="Wang B."/>
            <person name="Yu K."/>
            <person name="Liang Q."/>
            <person name="Yang W."/>
            <person name="Lou X."/>
            <person name="Chen J."/>
            <person name="Feng M."/>
            <person name="Jian J."/>
            <person name="Zhang X."/>
            <person name="Luo G."/>
            <person name="Jiang Y."/>
            <person name="Liu J."/>
            <person name="Wang Z."/>
            <person name="Sha Y."/>
            <person name="Zhang B."/>
            <person name="Wu H."/>
            <person name="Tang D."/>
            <person name="Shen Q."/>
            <person name="Xue P."/>
            <person name="Zou S."/>
            <person name="Wang X."/>
            <person name="Liu X."/>
            <person name="Wang F."/>
            <person name="Yang Y."/>
            <person name="An X."/>
            <person name="Dong Z."/>
            <person name="Zhang K."/>
            <person name="Zhang X."/>
            <person name="Luo M.C."/>
            <person name="Dvorak J."/>
            <person name="Tong Y."/>
            <person name="Wang J."/>
            <person name="Yang H."/>
            <person name="Li Z."/>
            <person name="Wang D."/>
            <person name="Zhang A."/>
            <person name="Wang J."/>
        </authorList>
    </citation>
    <scope>NUCLEOTIDE SEQUENCE</scope>
    <source>
        <strain evidence="2">cv. G1812</strain>
    </source>
</reference>
<dbReference type="Proteomes" id="UP000015106">
    <property type="component" value="Chromosome 2"/>
</dbReference>
<dbReference type="AlphaFoldDB" id="A0A8R7PKC2"/>
<name>A0A8R7PKC2_TRIUA</name>
<sequence>MVASFRTTQTPSSMVEMIKMEEDISMWLFVSLVLKCYQAAGFSGGASCRPTDTTRHHNDLQVREEGRGNHEFRPALLQHRPILA</sequence>
<organism evidence="1 2">
    <name type="scientific">Triticum urartu</name>
    <name type="common">Red wild einkorn</name>
    <name type="synonym">Crithodium urartu</name>
    <dbReference type="NCBI Taxonomy" id="4572"/>
    <lineage>
        <taxon>Eukaryota</taxon>
        <taxon>Viridiplantae</taxon>
        <taxon>Streptophyta</taxon>
        <taxon>Embryophyta</taxon>
        <taxon>Tracheophyta</taxon>
        <taxon>Spermatophyta</taxon>
        <taxon>Magnoliopsida</taxon>
        <taxon>Liliopsida</taxon>
        <taxon>Poales</taxon>
        <taxon>Poaceae</taxon>
        <taxon>BOP clade</taxon>
        <taxon>Pooideae</taxon>
        <taxon>Triticodae</taxon>
        <taxon>Triticeae</taxon>
        <taxon>Triticinae</taxon>
        <taxon>Triticum</taxon>
    </lineage>
</organism>
<evidence type="ECO:0000313" key="1">
    <source>
        <dbReference type="EnsemblPlants" id="TuG1812G0200005392.01.T04"/>
    </source>
</evidence>
<protein>
    <submittedName>
        <fullName evidence="1">Uncharacterized protein</fullName>
    </submittedName>
</protein>
<keyword evidence="2" id="KW-1185">Reference proteome</keyword>
<evidence type="ECO:0000313" key="2">
    <source>
        <dbReference type="Proteomes" id="UP000015106"/>
    </source>
</evidence>
<proteinExistence type="predicted"/>
<reference evidence="1" key="2">
    <citation type="submission" date="2018-03" db="EMBL/GenBank/DDBJ databases">
        <title>The Triticum urartu genome reveals the dynamic nature of wheat genome evolution.</title>
        <authorList>
            <person name="Ling H."/>
            <person name="Ma B."/>
            <person name="Shi X."/>
            <person name="Liu H."/>
            <person name="Dong L."/>
            <person name="Sun H."/>
            <person name="Cao Y."/>
            <person name="Gao Q."/>
            <person name="Zheng S."/>
            <person name="Li Y."/>
            <person name="Yu Y."/>
            <person name="Du H."/>
            <person name="Qi M."/>
            <person name="Li Y."/>
            <person name="Yu H."/>
            <person name="Cui Y."/>
            <person name="Wang N."/>
            <person name="Chen C."/>
            <person name="Wu H."/>
            <person name="Zhao Y."/>
            <person name="Zhang J."/>
            <person name="Li Y."/>
            <person name="Zhou W."/>
            <person name="Zhang B."/>
            <person name="Hu W."/>
            <person name="Eijk M."/>
            <person name="Tang J."/>
            <person name="Witsenboer H."/>
            <person name="Zhao S."/>
            <person name="Li Z."/>
            <person name="Zhang A."/>
            <person name="Wang D."/>
            <person name="Liang C."/>
        </authorList>
    </citation>
    <scope>NUCLEOTIDE SEQUENCE [LARGE SCALE GENOMIC DNA]</scope>
    <source>
        <strain evidence="1">cv. G1812</strain>
    </source>
</reference>
<reference evidence="1" key="3">
    <citation type="submission" date="2022-06" db="UniProtKB">
        <authorList>
            <consortium name="EnsemblPlants"/>
        </authorList>
    </citation>
    <scope>IDENTIFICATION</scope>
</reference>
<dbReference type="EnsemblPlants" id="TuG1812G0200005392.01.T04">
    <property type="protein sequence ID" value="TuG1812G0200005392.01.T04"/>
    <property type="gene ID" value="TuG1812G0200005392.01"/>
</dbReference>